<feature type="compositionally biased region" description="Basic and acidic residues" evidence="2">
    <location>
        <begin position="241"/>
        <end position="253"/>
    </location>
</feature>
<evidence type="ECO:0000256" key="1">
    <source>
        <dbReference type="ARBA" id="ARBA00022737"/>
    </source>
</evidence>
<feature type="compositionally biased region" description="Basic residues" evidence="2">
    <location>
        <begin position="75"/>
        <end position="86"/>
    </location>
</feature>
<evidence type="ECO:0000256" key="2">
    <source>
        <dbReference type="SAM" id="MobiDB-lite"/>
    </source>
</evidence>
<accession>A0ABR3T5P4</accession>
<feature type="region of interest" description="Disordered" evidence="2">
    <location>
        <begin position="223"/>
        <end position="253"/>
    </location>
</feature>
<gene>
    <name evidence="5" type="ORF">SLS56_001955</name>
</gene>
<dbReference type="EMBL" id="JAJVDC020000013">
    <property type="protein sequence ID" value="KAL1634874.1"/>
    <property type="molecule type" value="Genomic_DNA"/>
</dbReference>
<dbReference type="PANTHER" id="PTHR10039:SF5">
    <property type="entry name" value="NACHT DOMAIN-CONTAINING PROTEIN"/>
    <property type="match status" value="1"/>
</dbReference>
<keyword evidence="6" id="KW-1185">Reference proteome</keyword>
<feature type="domain" description="Nephrocystin 3-like N-terminal" evidence="3">
    <location>
        <begin position="397"/>
        <end position="562"/>
    </location>
</feature>
<comment type="caution">
    <text evidence="5">The sequence shown here is derived from an EMBL/GenBank/DDBJ whole genome shotgun (WGS) entry which is preliminary data.</text>
</comment>
<feature type="domain" description="DUF7791" evidence="4">
    <location>
        <begin position="679"/>
        <end position="805"/>
    </location>
</feature>
<dbReference type="InterPro" id="IPR056884">
    <property type="entry name" value="NPHP3-like_N"/>
</dbReference>
<dbReference type="Gene3D" id="3.40.50.300">
    <property type="entry name" value="P-loop containing nucleotide triphosphate hydrolases"/>
    <property type="match status" value="1"/>
</dbReference>
<feature type="compositionally biased region" description="Basic and acidic residues" evidence="2">
    <location>
        <begin position="87"/>
        <end position="103"/>
    </location>
</feature>
<dbReference type="PANTHER" id="PTHR10039">
    <property type="entry name" value="AMELOGENIN"/>
    <property type="match status" value="1"/>
</dbReference>
<evidence type="ECO:0008006" key="7">
    <source>
        <dbReference type="Google" id="ProtNLM"/>
    </source>
</evidence>
<dbReference type="Pfam" id="PF25053">
    <property type="entry name" value="DUF7791"/>
    <property type="match status" value="1"/>
</dbReference>
<proteinExistence type="predicted"/>
<name>A0ABR3T5P4_9PEZI</name>
<feature type="compositionally biased region" description="Basic residues" evidence="2">
    <location>
        <begin position="1044"/>
        <end position="1057"/>
    </location>
</feature>
<dbReference type="InterPro" id="IPR056693">
    <property type="entry name" value="DUF7791"/>
</dbReference>
<organism evidence="5 6">
    <name type="scientific">Neofusicoccum ribis</name>
    <dbReference type="NCBI Taxonomy" id="45134"/>
    <lineage>
        <taxon>Eukaryota</taxon>
        <taxon>Fungi</taxon>
        <taxon>Dikarya</taxon>
        <taxon>Ascomycota</taxon>
        <taxon>Pezizomycotina</taxon>
        <taxon>Dothideomycetes</taxon>
        <taxon>Dothideomycetes incertae sedis</taxon>
        <taxon>Botryosphaeriales</taxon>
        <taxon>Botryosphaeriaceae</taxon>
        <taxon>Neofusicoccum</taxon>
    </lineage>
</organism>
<evidence type="ECO:0000259" key="3">
    <source>
        <dbReference type="Pfam" id="PF24883"/>
    </source>
</evidence>
<evidence type="ECO:0000313" key="6">
    <source>
        <dbReference type="Proteomes" id="UP001521116"/>
    </source>
</evidence>
<protein>
    <recommendedName>
        <fullName evidence="7">NACHT domain-containing protein</fullName>
    </recommendedName>
</protein>
<dbReference type="InterPro" id="IPR027417">
    <property type="entry name" value="P-loop_NTPase"/>
</dbReference>
<evidence type="ECO:0000259" key="4">
    <source>
        <dbReference type="Pfam" id="PF25053"/>
    </source>
</evidence>
<dbReference type="Proteomes" id="UP001521116">
    <property type="component" value="Unassembled WGS sequence"/>
</dbReference>
<reference evidence="5 6" key="1">
    <citation type="submission" date="2024-02" db="EMBL/GenBank/DDBJ databases">
        <title>De novo assembly and annotation of 12 fungi associated with fruit tree decline syndrome in Ontario, Canada.</title>
        <authorList>
            <person name="Sulman M."/>
            <person name="Ellouze W."/>
            <person name="Ilyukhin E."/>
        </authorList>
    </citation>
    <scope>NUCLEOTIDE SEQUENCE [LARGE SCALE GENOMIC DNA]</scope>
    <source>
        <strain evidence="5 6">M1-105</strain>
    </source>
</reference>
<feature type="region of interest" description="Disordered" evidence="2">
    <location>
        <begin position="74"/>
        <end position="103"/>
    </location>
</feature>
<sequence>MADPLTALGLASNVVQFINYAGNLIDTDSVIRKGADVTPVGYRELETITRSLVEFNDGIKFTVTRFRDREEVQSRHQRVKQRLKHAKSAEEKPTETPEEIKDPAHEETLTGIEEELSNLCNECNEVAQELLGALSDLKSKSKDSSKTWNTFRQALLDVWMEKHVDSVSTQLKNHGTKIGENMLASLSEYVRFNKTTYENLLEDSLARMDKENKRFRERIQEAVKNQNDQHQDQHQSQQRLDAVKKQRDEATEKHHYQKAILETLCQTEGKQDPASFSFQLSETARKQRAEIIQRQIVEKLKFHDMRSRYQDISKAHKETFEWVFLGTDPVNGVNGHAVKSGGAEPIKTARAERYEAPPTTSPDDSTWPDFQPQRRGWWNTLLRRRTTDMSNRSPDWDNYRNWLQGDENLYWIKGKPGSGKSTLMKLLHDDERLKNYLQSWRGNSDLVIAGFFFWNSGEVMQMSKDGLLRALLFQAVEDRHQLIPGLFPDRWAYNTLFGPDILPWTLSELEHAFRTLLSDDSRKYFIMIDGLDEFDGSPKDLANLLLECCASGSHVKMCVSSRPWMEFEIAFDRRPSLSLEGLTESDIEKYVKDELLANELFRKLWDMDSEESEDLIHEVARRANGVFLWAQLVTRSLIEGLRGDETVKDLESRLEGYPSGLKELLAKTWSRVKEGNFEQSSRILRLIQTADHPMSLLSIHYAEEGCQKALEDDFRAVAPQELDILADQTRRQLNRQCANLLEVPSYQDKGAWATIQPIHRTVKDFLEREETQDSIKSGSPESDYEIKLALCTGYLRCLKKLDPASKPPFERFEHLATNCLKFSRAVEVEDMQKNLQILTQLDRASTILVGPKNPAKEQWRKKIQSCVPLVSDPHWTNACPSRTGSSTFFEFAFLSGFYSYVENALREHEHSANPEAHRQSNFLAVAIENDRIAIKFVRLLLEHNADPNLPGEFANFKTPWYLLLFNMSAGIDEDSNLDSDERLRLGTLAELFLDHGADPYVTVRTVPAEKILGKVVGNVDQPFADRLVAKCEESKRKNPQMKPKSSKIQRLKKFLRS</sequence>
<evidence type="ECO:0000313" key="5">
    <source>
        <dbReference type="EMBL" id="KAL1634874.1"/>
    </source>
</evidence>
<feature type="region of interest" description="Disordered" evidence="2">
    <location>
        <begin position="1034"/>
        <end position="1057"/>
    </location>
</feature>
<dbReference type="SUPFAM" id="SSF52540">
    <property type="entry name" value="P-loop containing nucleoside triphosphate hydrolases"/>
    <property type="match status" value="1"/>
</dbReference>
<dbReference type="Pfam" id="PF24883">
    <property type="entry name" value="NPHP3_N"/>
    <property type="match status" value="1"/>
</dbReference>
<feature type="compositionally biased region" description="Basic and acidic residues" evidence="2">
    <location>
        <begin position="223"/>
        <end position="233"/>
    </location>
</feature>
<keyword evidence="1" id="KW-0677">Repeat</keyword>